<dbReference type="EMBL" id="CAJNJA010011839">
    <property type="protein sequence ID" value="CAE7281215.1"/>
    <property type="molecule type" value="Genomic_DNA"/>
</dbReference>
<accession>A0A812NCI8</accession>
<name>A0A812NCI8_9DINO</name>
<proteinExistence type="predicted"/>
<evidence type="ECO:0000313" key="3">
    <source>
        <dbReference type="Proteomes" id="UP000601435"/>
    </source>
</evidence>
<dbReference type="AlphaFoldDB" id="A0A812NCI8"/>
<reference evidence="2" key="1">
    <citation type="submission" date="2021-02" db="EMBL/GenBank/DDBJ databases">
        <authorList>
            <person name="Dougan E. K."/>
            <person name="Rhodes N."/>
            <person name="Thang M."/>
            <person name="Chan C."/>
        </authorList>
    </citation>
    <scope>NUCLEOTIDE SEQUENCE</scope>
</reference>
<feature type="compositionally biased region" description="Polar residues" evidence="1">
    <location>
        <begin position="83"/>
        <end position="105"/>
    </location>
</feature>
<evidence type="ECO:0000313" key="2">
    <source>
        <dbReference type="EMBL" id="CAE7281215.1"/>
    </source>
</evidence>
<comment type="caution">
    <text evidence="2">The sequence shown here is derived from an EMBL/GenBank/DDBJ whole genome shotgun (WGS) entry which is preliminary data.</text>
</comment>
<gene>
    <name evidence="2" type="ORF">SNEC2469_LOCUS6849</name>
</gene>
<dbReference type="Proteomes" id="UP000601435">
    <property type="component" value="Unassembled WGS sequence"/>
</dbReference>
<feature type="region of interest" description="Disordered" evidence="1">
    <location>
        <begin position="69"/>
        <end position="105"/>
    </location>
</feature>
<organism evidence="2 3">
    <name type="scientific">Symbiodinium necroappetens</name>
    <dbReference type="NCBI Taxonomy" id="1628268"/>
    <lineage>
        <taxon>Eukaryota</taxon>
        <taxon>Sar</taxon>
        <taxon>Alveolata</taxon>
        <taxon>Dinophyceae</taxon>
        <taxon>Suessiales</taxon>
        <taxon>Symbiodiniaceae</taxon>
        <taxon>Symbiodinium</taxon>
    </lineage>
</organism>
<evidence type="ECO:0000256" key="1">
    <source>
        <dbReference type="SAM" id="MobiDB-lite"/>
    </source>
</evidence>
<keyword evidence="3" id="KW-1185">Reference proteome</keyword>
<protein>
    <submittedName>
        <fullName evidence="2">Uncharacterized protein</fullName>
    </submittedName>
</protein>
<sequence length="105" mass="11805">MATRNASGQLISVDWQQEQDPQGEVKITEVQMLVCNVHDVEDLFESQIARLRQEFQLEFTDLRSRLENVERQLTGPVGPSVRRYTSGSKSVESPSNANASTINDP</sequence>